<keyword evidence="2" id="KW-0106">Calcium</keyword>
<feature type="domain" description="EF-hand" evidence="7">
    <location>
        <begin position="431"/>
        <end position="466"/>
    </location>
</feature>
<dbReference type="CDD" id="cd00052">
    <property type="entry name" value="EH"/>
    <property type="match status" value="1"/>
</dbReference>
<dbReference type="Gene3D" id="1.10.238.10">
    <property type="entry name" value="EF-hand"/>
    <property type="match status" value="1"/>
</dbReference>
<evidence type="ECO:0000259" key="7">
    <source>
        <dbReference type="PROSITE" id="PS50222"/>
    </source>
</evidence>
<evidence type="ECO:0000256" key="4">
    <source>
        <dbReference type="SAM" id="MobiDB-lite"/>
    </source>
</evidence>
<dbReference type="EMBL" id="CAJVQA010025773">
    <property type="protein sequence ID" value="CAG8787039.1"/>
    <property type="molecule type" value="Genomic_DNA"/>
</dbReference>
<evidence type="ECO:0000259" key="6">
    <source>
        <dbReference type="PROSITE" id="PS50031"/>
    </source>
</evidence>
<feature type="domain" description="EH" evidence="6">
    <location>
        <begin position="399"/>
        <end position="483"/>
    </location>
</feature>
<organism evidence="8 9">
    <name type="scientific">Cetraspora pellucida</name>
    <dbReference type="NCBI Taxonomy" id="1433469"/>
    <lineage>
        <taxon>Eukaryota</taxon>
        <taxon>Fungi</taxon>
        <taxon>Fungi incertae sedis</taxon>
        <taxon>Mucoromycota</taxon>
        <taxon>Glomeromycotina</taxon>
        <taxon>Glomeromycetes</taxon>
        <taxon>Diversisporales</taxon>
        <taxon>Gigasporaceae</taxon>
        <taxon>Cetraspora</taxon>
    </lineage>
</organism>
<dbReference type="GO" id="GO:0005509">
    <property type="term" value="F:calcium ion binding"/>
    <property type="evidence" value="ECO:0007669"/>
    <property type="project" value="InterPro"/>
</dbReference>
<dbReference type="OrthoDB" id="1716625at2759"/>
<evidence type="ECO:0000256" key="2">
    <source>
        <dbReference type="ARBA" id="ARBA00022837"/>
    </source>
</evidence>
<dbReference type="PANTHER" id="PTHR11216">
    <property type="entry name" value="EH DOMAIN"/>
    <property type="match status" value="1"/>
</dbReference>
<feature type="compositionally biased region" description="Basic and acidic residues" evidence="4">
    <location>
        <begin position="134"/>
        <end position="147"/>
    </location>
</feature>
<sequence length="483" mass="53634">MPLRVKALYDCSAEDASELSFKKGDIIVDVVETEELGWLRGRKENSQQCGLIPENYVEVCEEKAPPKLPPRLPPRKPIQDAEKLNSSNEVPQSKTTTSIGNKPSLKIPPAVKPKVQPNTSYIEKDLSEEPNEEEIPRISVKDIKANFDRSANQSQKPVAPARPPVITPKPKSSSLNNKITPVLPPRQVKDDNVNTSKPPLPPRKPSSSSSLTNDDNNEPPQTPSISAKSGQITKVFDSKKIDQAQSQVKSTTQDMAGQAARRGISQAFVQGKAEYGESKYGKKVPEGFLNRVEKRAQIEADKQAQKAAGEAFDDKVAELRKENGSESQKSRSSNNSNNGFTFSKASDMVSNALTKSNSLKPSIPSRKTNNSEIKIPRRPAQHNNPFKEHNLSQGIKPDARKRYEIVFQANKDDDGYIDGAVVKEIYLRSRLDNQTLCKIWVLLDTDEDGRLSKNEFCVGMFLIDERLRGNPVPDELPEQLLCE</sequence>
<dbReference type="InterPro" id="IPR036028">
    <property type="entry name" value="SH3-like_dom_sf"/>
</dbReference>
<evidence type="ECO:0000259" key="5">
    <source>
        <dbReference type="PROSITE" id="PS50002"/>
    </source>
</evidence>
<dbReference type="PRINTS" id="PR00452">
    <property type="entry name" value="SH3DOMAIN"/>
</dbReference>
<dbReference type="PANTHER" id="PTHR11216:SF174">
    <property type="entry name" value="GH06923P"/>
    <property type="match status" value="1"/>
</dbReference>
<proteinExistence type="predicted"/>
<feature type="compositionally biased region" description="Polar residues" evidence="4">
    <location>
        <begin position="243"/>
        <end position="255"/>
    </location>
</feature>
<dbReference type="PROSITE" id="PS50031">
    <property type="entry name" value="EH"/>
    <property type="match status" value="1"/>
</dbReference>
<dbReference type="InterPro" id="IPR002048">
    <property type="entry name" value="EF_hand_dom"/>
</dbReference>
<keyword evidence="1 3" id="KW-0728">SH3 domain</keyword>
<dbReference type="PROSITE" id="PS50222">
    <property type="entry name" value="EF_HAND_2"/>
    <property type="match status" value="1"/>
</dbReference>
<dbReference type="AlphaFoldDB" id="A0A9N9JLM7"/>
<accession>A0A9N9JLM7</accession>
<evidence type="ECO:0000313" key="9">
    <source>
        <dbReference type="Proteomes" id="UP000789759"/>
    </source>
</evidence>
<gene>
    <name evidence="8" type="ORF">CPELLU_LOCUS16759</name>
</gene>
<dbReference type="SMART" id="SM00027">
    <property type="entry name" value="EH"/>
    <property type="match status" value="1"/>
</dbReference>
<dbReference type="SUPFAM" id="SSF47473">
    <property type="entry name" value="EF-hand"/>
    <property type="match status" value="1"/>
</dbReference>
<evidence type="ECO:0000256" key="1">
    <source>
        <dbReference type="ARBA" id="ARBA00022443"/>
    </source>
</evidence>
<dbReference type="PROSITE" id="PS00018">
    <property type="entry name" value="EF_HAND_1"/>
    <property type="match status" value="1"/>
</dbReference>
<dbReference type="SUPFAM" id="SSF50044">
    <property type="entry name" value="SH3-domain"/>
    <property type="match status" value="1"/>
</dbReference>
<feature type="compositionally biased region" description="Polar residues" evidence="4">
    <location>
        <begin position="84"/>
        <end position="101"/>
    </location>
</feature>
<dbReference type="Pfam" id="PF12763">
    <property type="entry name" value="EH"/>
    <property type="match status" value="1"/>
</dbReference>
<feature type="compositionally biased region" description="Low complexity" evidence="4">
    <location>
        <begin position="325"/>
        <end position="338"/>
    </location>
</feature>
<dbReference type="Gene3D" id="2.30.30.40">
    <property type="entry name" value="SH3 Domains"/>
    <property type="match status" value="1"/>
</dbReference>
<dbReference type="InterPro" id="IPR018247">
    <property type="entry name" value="EF_Hand_1_Ca_BS"/>
</dbReference>
<dbReference type="Proteomes" id="UP000789759">
    <property type="component" value="Unassembled WGS sequence"/>
</dbReference>
<feature type="compositionally biased region" description="Polar residues" evidence="4">
    <location>
        <begin position="355"/>
        <end position="372"/>
    </location>
</feature>
<feature type="compositionally biased region" description="Polar residues" evidence="4">
    <location>
        <begin position="170"/>
        <end position="179"/>
    </location>
</feature>
<name>A0A9N9JLM7_9GLOM</name>
<evidence type="ECO:0000313" key="8">
    <source>
        <dbReference type="EMBL" id="CAG8787039.1"/>
    </source>
</evidence>
<dbReference type="GO" id="GO:0006897">
    <property type="term" value="P:endocytosis"/>
    <property type="evidence" value="ECO:0007669"/>
    <property type="project" value="TreeGrafter"/>
</dbReference>
<dbReference type="SMART" id="SM00326">
    <property type="entry name" value="SH3"/>
    <property type="match status" value="1"/>
</dbReference>
<dbReference type="GO" id="GO:0005737">
    <property type="term" value="C:cytoplasm"/>
    <property type="evidence" value="ECO:0007669"/>
    <property type="project" value="TreeGrafter"/>
</dbReference>
<dbReference type="Pfam" id="PF00018">
    <property type="entry name" value="SH3_1"/>
    <property type="match status" value="1"/>
</dbReference>
<dbReference type="InterPro" id="IPR001452">
    <property type="entry name" value="SH3_domain"/>
</dbReference>
<dbReference type="GO" id="GO:0005886">
    <property type="term" value="C:plasma membrane"/>
    <property type="evidence" value="ECO:0007669"/>
    <property type="project" value="TreeGrafter"/>
</dbReference>
<dbReference type="InterPro" id="IPR000261">
    <property type="entry name" value="EH_dom"/>
</dbReference>
<feature type="compositionally biased region" description="Polar residues" evidence="4">
    <location>
        <begin position="223"/>
        <end position="232"/>
    </location>
</feature>
<feature type="compositionally biased region" description="Pro residues" evidence="4">
    <location>
        <begin position="66"/>
        <end position="76"/>
    </location>
</feature>
<dbReference type="GO" id="GO:0016197">
    <property type="term" value="P:endosomal transport"/>
    <property type="evidence" value="ECO:0007669"/>
    <property type="project" value="TreeGrafter"/>
</dbReference>
<reference evidence="8" key="1">
    <citation type="submission" date="2021-06" db="EMBL/GenBank/DDBJ databases">
        <authorList>
            <person name="Kallberg Y."/>
            <person name="Tangrot J."/>
            <person name="Rosling A."/>
        </authorList>
    </citation>
    <scope>NUCLEOTIDE SEQUENCE</scope>
    <source>
        <strain evidence="8">FL966</strain>
    </source>
</reference>
<feature type="region of interest" description="Disordered" evidence="4">
    <location>
        <begin position="320"/>
        <end position="343"/>
    </location>
</feature>
<feature type="region of interest" description="Disordered" evidence="4">
    <location>
        <begin position="64"/>
        <end position="261"/>
    </location>
</feature>
<feature type="region of interest" description="Disordered" evidence="4">
    <location>
        <begin position="355"/>
        <end position="393"/>
    </location>
</feature>
<evidence type="ECO:0000256" key="3">
    <source>
        <dbReference type="PROSITE-ProRule" id="PRU00192"/>
    </source>
</evidence>
<comment type="caution">
    <text evidence="8">The sequence shown here is derived from an EMBL/GenBank/DDBJ whole genome shotgun (WGS) entry which is preliminary data.</text>
</comment>
<dbReference type="PROSITE" id="PS50002">
    <property type="entry name" value="SH3"/>
    <property type="match status" value="1"/>
</dbReference>
<feature type="domain" description="SH3" evidence="5">
    <location>
        <begin position="1"/>
        <end position="62"/>
    </location>
</feature>
<keyword evidence="9" id="KW-1185">Reference proteome</keyword>
<protein>
    <submittedName>
        <fullName evidence="8">5000_t:CDS:1</fullName>
    </submittedName>
</protein>
<dbReference type="InterPro" id="IPR011992">
    <property type="entry name" value="EF-hand-dom_pair"/>
</dbReference>